<dbReference type="PANTHER" id="PTHR10039:SF14">
    <property type="entry name" value="NACHT DOMAIN-CONTAINING PROTEIN"/>
    <property type="match status" value="1"/>
</dbReference>
<feature type="repeat" description="WD" evidence="4">
    <location>
        <begin position="1166"/>
        <end position="1207"/>
    </location>
</feature>
<dbReference type="Pfam" id="PF00023">
    <property type="entry name" value="Ank"/>
    <property type="match status" value="1"/>
</dbReference>
<dbReference type="InterPro" id="IPR036322">
    <property type="entry name" value="WD40_repeat_dom_sf"/>
</dbReference>
<proteinExistence type="predicted"/>
<dbReference type="PRINTS" id="PR00320">
    <property type="entry name" value="GPROTEINBRPT"/>
</dbReference>
<dbReference type="CDD" id="cd00200">
    <property type="entry name" value="WD40"/>
    <property type="match status" value="1"/>
</dbReference>
<dbReference type="Gene3D" id="3.40.50.300">
    <property type="entry name" value="P-loop containing nucleotide triphosphate hydrolases"/>
    <property type="match status" value="1"/>
</dbReference>
<feature type="repeat" description="ANK" evidence="3">
    <location>
        <begin position="917"/>
        <end position="949"/>
    </location>
</feature>
<dbReference type="Pfam" id="PF24809">
    <property type="entry name" value="DUF7708"/>
    <property type="match status" value="1"/>
</dbReference>
<feature type="repeat" description="ANK" evidence="3">
    <location>
        <begin position="951"/>
        <end position="974"/>
    </location>
</feature>
<dbReference type="Proteomes" id="UP000286045">
    <property type="component" value="Unassembled WGS sequence"/>
</dbReference>
<dbReference type="InterPro" id="IPR020472">
    <property type="entry name" value="WD40_PAC1"/>
</dbReference>
<protein>
    <recommendedName>
        <fullName evidence="9">NACHT domain-containing protein</fullName>
    </recommendedName>
</protein>
<dbReference type="SUPFAM" id="SSF48403">
    <property type="entry name" value="Ankyrin repeat"/>
    <property type="match status" value="2"/>
</dbReference>
<dbReference type="Gene3D" id="2.130.10.10">
    <property type="entry name" value="YVTN repeat-like/Quinoprotein amine dehydrogenase"/>
    <property type="match status" value="1"/>
</dbReference>
<dbReference type="InterPro" id="IPR036770">
    <property type="entry name" value="Ankyrin_rpt-contain_sf"/>
</dbReference>
<dbReference type="Pfam" id="PF24883">
    <property type="entry name" value="NPHP3_N"/>
    <property type="match status" value="1"/>
</dbReference>
<evidence type="ECO:0000256" key="4">
    <source>
        <dbReference type="PROSITE-ProRule" id="PRU00221"/>
    </source>
</evidence>
<dbReference type="PROSITE" id="PS50297">
    <property type="entry name" value="ANK_REP_REGION"/>
    <property type="match status" value="2"/>
</dbReference>
<feature type="domain" description="Nephrocystin 3-like N-terminal" evidence="6">
    <location>
        <begin position="255"/>
        <end position="406"/>
    </location>
</feature>
<keyword evidence="3" id="KW-0040">ANK repeat</keyword>
<dbReference type="Pfam" id="PF00400">
    <property type="entry name" value="WD40"/>
    <property type="match status" value="5"/>
</dbReference>
<dbReference type="SUPFAM" id="SSF50978">
    <property type="entry name" value="WD40 repeat-like"/>
    <property type="match status" value="1"/>
</dbReference>
<feature type="repeat" description="WD" evidence="4">
    <location>
        <begin position="1294"/>
        <end position="1335"/>
    </location>
</feature>
<dbReference type="PANTHER" id="PTHR10039">
    <property type="entry name" value="AMELOGENIN"/>
    <property type="match status" value="1"/>
</dbReference>
<dbReference type="STRING" id="363999.A0A439DEI5"/>
<dbReference type="PROSITE" id="PS50088">
    <property type="entry name" value="ANK_REPEAT"/>
    <property type="match status" value="4"/>
</dbReference>
<dbReference type="PROSITE" id="PS50082">
    <property type="entry name" value="WD_REPEATS_2"/>
    <property type="match status" value="3"/>
</dbReference>
<evidence type="ECO:0000256" key="2">
    <source>
        <dbReference type="ARBA" id="ARBA00022737"/>
    </source>
</evidence>
<reference evidence="7 8" key="1">
    <citation type="submission" date="2018-12" db="EMBL/GenBank/DDBJ databases">
        <title>Draft genome sequence of Xylaria grammica IHI A82.</title>
        <authorList>
            <person name="Buettner E."/>
            <person name="Kellner H."/>
        </authorList>
    </citation>
    <scope>NUCLEOTIDE SEQUENCE [LARGE SCALE GENOMIC DNA]</scope>
    <source>
        <strain evidence="7 8">IHI A82</strain>
    </source>
</reference>
<dbReference type="InterPro" id="IPR056884">
    <property type="entry name" value="NPHP3-like_N"/>
</dbReference>
<sequence>MAGARPDSFERALKRFKDALDPKLVKEFSICTLDDVETVCRDIQNKHGLEGKLRHMGRLRGFIEAMEQLGKVIEVFTNATEFGPMKFLLGIARTHIDSFDKLLEKYDEMGNAIPGLLHYRATFEKHLTLVTVLEDYYYDILVFHQEALSVFKRHRWKELFQSTWKTFDSKFGPILHSLSKRRELLESEKGSATLDEIQKLHALVSNNLAEQRDLQARESAKKHKQEISFIREKLEAADYWVDQEMSTEDRHGKDRAGHGVLYCNGIPGAGKTTLMSTVIETLLDSTDSAGNKHCVAYFYFKQKQFNKESHNSVLRAILEQLIDRDPTVSDHLFMKISSMESVNLRSTKALETLVKAALESFPISYVVLDGLDECAPNEGAKTVSWFLSLIHGGLEGSNTSLRVLFSGQRDGTLDKLLAGQPSVSLETSSHVEDIRQYCRIFCGRIREKFKFSTSMEEDIIARVTNEAQGMFLYARVVMENLLNQTQLARLRKELEPGTFPKGIEKARLIRWREIQSLFCIDPVEGDVDYEERRLRVTCKEICGSLIDIHHATEGKTGPEDIIKIVHETARDYLIRKEWLDSSLGHAEIATFCSKYLTSKPFTYSINDEVVTAYAAKGYYALQDYAVQYLFDHFGECTRPTATLNPEQFQEVMHAAQAIFESYALPLKTREHHDIESHEGVVEFLRSLPRDGSERNAYFNIEFRTASIRNVIEALRRRSGLDPAVQETLTNLYGETVAFKCAKPWCEYFTIGFENAEDRERHTNRHDLPFRCPFQKCFAFELGYDTQTTLDQHKINHHPEPHADEVTFPVTVTKKSTTIWTAAARGDASTVMELIDSGQFGVDQKDSRRRKETPLYIAVKSGHFEVCKILLDRGASTYQRDHESHKTILEAAAMIGNKDILRLLIGQHSAKSPDMIDQRQATLYAAVTLGQLEVCRILLEGGVETNTRGGSANRTALHEAVVRGNQDIVRLLLSRADCKVDYIDLYGRSPLCDACAGGQLTIVKLLFQTGKTDGWRSPSRHPDCCTYGAKFPTTPLGYACIQGHLSIVQYLLQQGQSYLVDEEILAGATKNNHTAIVNLLLPIIVAKRKRFVGVDESMRKHGWQVVQPPPHVLDVALEHNLPHEDVVHCVRFSPDGKSLATACGVYVRVFEVETGRERYSLGDGFSVPAGRHQIWGICFSPDGKYVASGGDEGLVKIWELSRRKVLTPLSGHRDSILSLEFARGDEILVSGSMDGTVRLWSTSTWMNTITLDAPAGVTSVAISLDAAFVAAGCLDNCVRVWSLQIGCEAKCFKDMNSHTNGIRSVAFSPIGGKMVSGSLDKTVKTWRLPTRSEIINHSVERSGYINTLENLELNIGTPFSVLHSLPTANG</sequence>
<name>A0A439DEI5_9PEZI</name>
<evidence type="ECO:0000256" key="1">
    <source>
        <dbReference type="ARBA" id="ARBA00022574"/>
    </source>
</evidence>
<dbReference type="InterPro" id="IPR002110">
    <property type="entry name" value="Ankyrin_rpt"/>
</dbReference>
<keyword evidence="2" id="KW-0677">Repeat</keyword>
<dbReference type="InterPro" id="IPR027417">
    <property type="entry name" value="P-loop_NTPase"/>
</dbReference>
<evidence type="ECO:0000259" key="6">
    <source>
        <dbReference type="Pfam" id="PF24883"/>
    </source>
</evidence>
<organism evidence="7 8">
    <name type="scientific">Xylaria grammica</name>
    <dbReference type="NCBI Taxonomy" id="363999"/>
    <lineage>
        <taxon>Eukaryota</taxon>
        <taxon>Fungi</taxon>
        <taxon>Dikarya</taxon>
        <taxon>Ascomycota</taxon>
        <taxon>Pezizomycotina</taxon>
        <taxon>Sordariomycetes</taxon>
        <taxon>Xylariomycetidae</taxon>
        <taxon>Xylariales</taxon>
        <taxon>Xylariaceae</taxon>
        <taxon>Xylaria</taxon>
    </lineage>
</organism>
<dbReference type="Gene3D" id="1.25.40.20">
    <property type="entry name" value="Ankyrin repeat-containing domain"/>
    <property type="match status" value="2"/>
</dbReference>
<evidence type="ECO:0000259" key="5">
    <source>
        <dbReference type="Pfam" id="PF24809"/>
    </source>
</evidence>
<feature type="repeat" description="WD" evidence="4">
    <location>
        <begin position="1208"/>
        <end position="1243"/>
    </location>
</feature>
<dbReference type="InterPro" id="IPR001680">
    <property type="entry name" value="WD40_rpt"/>
</dbReference>
<feature type="repeat" description="ANK" evidence="3">
    <location>
        <begin position="849"/>
        <end position="881"/>
    </location>
</feature>
<evidence type="ECO:0008006" key="9">
    <source>
        <dbReference type="Google" id="ProtNLM"/>
    </source>
</evidence>
<dbReference type="SMART" id="SM00320">
    <property type="entry name" value="WD40"/>
    <property type="match status" value="5"/>
</dbReference>
<dbReference type="SMART" id="SM00248">
    <property type="entry name" value="ANK"/>
    <property type="match status" value="7"/>
</dbReference>
<comment type="caution">
    <text evidence="7">The sequence shown here is derived from an EMBL/GenBank/DDBJ whole genome shotgun (WGS) entry which is preliminary data.</text>
</comment>
<feature type="repeat" description="ANK" evidence="3">
    <location>
        <begin position="1030"/>
        <end position="1062"/>
    </location>
</feature>
<dbReference type="InterPro" id="IPR056125">
    <property type="entry name" value="DUF7708"/>
</dbReference>
<evidence type="ECO:0000313" key="8">
    <source>
        <dbReference type="Proteomes" id="UP000286045"/>
    </source>
</evidence>
<evidence type="ECO:0000313" key="7">
    <source>
        <dbReference type="EMBL" id="RWA12829.1"/>
    </source>
</evidence>
<dbReference type="InterPro" id="IPR015943">
    <property type="entry name" value="WD40/YVTN_repeat-like_dom_sf"/>
</dbReference>
<gene>
    <name evidence="7" type="ORF">EKO27_g2293</name>
</gene>
<dbReference type="Pfam" id="PF12796">
    <property type="entry name" value="Ank_2"/>
    <property type="match status" value="2"/>
</dbReference>
<accession>A0A439DEI5</accession>
<keyword evidence="1 4" id="KW-0853">WD repeat</keyword>
<evidence type="ECO:0000256" key="3">
    <source>
        <dbReference type="PROSITE-ProRule" id="PRU00023"/>
    </source>
</evidence>
<dbReference type="PROSITE" id="PS50294">
    <property type="entry name" value="WD_REPEATS_REGION"/>
    <property type="match status" value="3"/>
</dbReference>
<feature type="domain" description="DUF7708" evidence="5">
    <location>
        <begin position="61"/>
        <end position="189"/>
    </location>
</feature>
<dbReference type="SUPFAM" id="SSF52540">
    <property type="entry name" value="P-loop containing nucleoside triphosphate hydrolases"/>
    <property type="match status" value="1"/>
</dbReference>
<keyword evidence="8" id="KW-1185">Reference proteome</keyword>
<dbReference type="EMBL" id="RYZI01000041">
    <property type="protein sequence ID" value="RWA12829.1"/>
    <property type="molecule type" value="Genomic_DNA"/>
</dbReference>